<accession>A0AA36FNH1</accession>
<gene>
    <name evidence="4" type="ORF">MSPICULIGERA_LOCUS607</name>
</gene>
<feature type="domain" description="EGF-like" evidence="3">
    <location>
        <begin position="37"/>
        <end position="48"/>
    </location>
</feature>
<keyword evidence="2" id="KW-0472">Membrane</keyword>
<evidence type="ECO:0000259" key="3">
    <source>
        <dbReference type="PROSITE" id="PS00022"/>
    </source>
</evidence>
<evidence type="ECO:0000256" key="2">
    <source>
        <dbReference type="SAM" id="Phobius"/>
    </source>
</evidence>
<evidence type="ECO:0000256" key="1">
    <source>
        <dbReference type="SAM" id="MobiDB-lite"/>
    </source>
</evidence>
<dbReference type="InterPro" id="IPR002049">
    <property type="entry name" value="LE_dom"/>
</dbReference>
<keyword evidence="5" id="KW-1185">Reference proteome</keyword>
<name>A0AA36FNH1_9BILA</name>
<dbReference type="PROSITE" id="PS00022">
    <property type="entry name" value="EGF_1"/>
    <property type="match status" value="2"/>
</dbReference>
<reference evidence="4" key="1">
    <citation type="submission" date="2023-06" db="EMBL/GenBank/DDBJ databases">
        <authorList>
            <person name="Delattre M."/>
        </authorList>
    </citation>
    <scope>NUCLEOTIDE SEQUENCE</scope>
    <source>
        <strain evidence="4">AF72</strain>
    </source>
</reference>
<feature type="transmembrane region" description="Helical" evidence="2">
    <location>
        <begin position="144"/>
        <end position="164"/>
    </location>
</feature>
<dbReference type="Proteomes" id="UP001177023">
    <property type="component" value="Unassembled WGS sequence"/>
</dbReference>
<feature type="compositionally biased region" description="Basic and acidic residues" evidence="1">
    <location>
        <begin position="215"/>
        <end position="231"/>
    </location>
</feature>
<proteinExistence type="predicted"/>
<dbReference type="Pfam" id="PF00053">
    <property type="entry name" value="EGF_laminin"/>
    <property type="match status" value="1"/>
</dbReference>
<dbReference type="Gene3D" id="2.10.25.10">
    <property type="entry name" value="Laminin"/>
    <property type="match status" value="1"/>
</dbReference>
<organism evidence="4 5">
    <name type="scientific">Mesorhabditis spiculigera</name>
    <dbReference type="NCBI Taxonomy" id="96644"/>
    <lineage>
        <taxon>Eukaryota</taxon>
        <taxon>Metazoa</taxon>
        <taxon>Ecdysozoa</taxon>
        <taxon>Nematoda</taxon>
        <taxon>Chromadorea</taxon>
        <taxon>Rhabditida</taxon>
        <taxon>Rhabditina</taxon>
        <taxon>Rhabditomorpha</taxon>
        <taxon>Rhabditoidea</taxon>
        <taxon>Rhabditidae</taxon>
        <taxon>Mesorhabditinae</taxon>
        <taxon>Mesorhabditis</taxon>
    </lineage>
</organism>
<dbReference type="AlphaFoldDB" id="A0AA36FNH1"/>
<feature type="domain" description="EGF-like" evidence="3">
    <location>
        <begin position="94"/>
        <end position="105"/>
    </location>
</feature>
<evidence type="ECO:0000313" key="4">
    <source>
        <dbReference type="EMBL" id="CAJ0557858.1"/>
    </source>
</evidence>
<comment type="caution">
    <text evidence="4">The sequence shown here is derived from an EMBL/GenBank/DDBJ whole genome shotgun (WGS) entry which is preliminary data.</text>
</comment>
<keyword evidence="2" id="KW-1133">Transmembrane helix</keyword>
<evidence type="ECO:0000313" key="5">
    <source>
        <dbReference type="Proteomes" id="UP001177023"/>
    </source>
</evidence>
<dbReference type="EMBL" id="CATQJA010000128">
    <property type="protein sequence ID" value="CAJ0557858.1"/>
    <property type="molecule type" value="Genomic_DNA"/>
</dbReference>
<dbReference type="InterPro" id="IPR000742">
    <property type="entry name" value="EGF"/>
</dbReference>
<feature type="non-terminal residue" evidence="4">
    <location>
        <position position="1"/>
    </location>
</feature>
<keyword evidence="2" id="KW-0812">Transmembrane</keyword>
<feature type="region of interest" description="Disordered" evidence="1">
    <location>
        <begin position="210"/>
        <end position="248"/>
    </location>
</feature>
<sequence>MFAQPCMCDDGWSGDLCEYNLTDHCSMRGERLPDGGCACQPYFFGSICQYTSRCDQGHIRHGRCICQKDWGGDYCHLIVCHYGYPDVMNRSRSCICPPKYKGAHCDQCAQVGPKIGVYPKCAVSLIPRHAMARKKTKSQIRSHLVIILGACGFLAVLALAMAYVHYRRKKAKNPEIELARQQELNERAAMLTEQAMRSALPGPQRKRSLLGTFQLRRDFPSERRSSGERRRSLPYPFATRPRRATADD</sequence>
<protein>
    <recommendedName>
        <fullName evidence="3">EGF-like domain-containing protein</fullName>
    </recommendedName>
</protein>